<evidence type="ECO:0000313" key="1">
    <source>
        <dbReference type="EMBL" id="SFO40419.1"/>
    </source>
</evidence>
<keyword evidence="2" id="KW-1185">Reference proteome</keyword>
<proteinExistence type="predicted"/>
<evidence type="ECO:0008006" key="3">
    <source>
        <dbReference type="Google" id="ProtNLM"/>
    </source>
</evidence>
<name>A0A1I5GWT5_PSUAM</name>
<dbReference type="STRING" id="260086.SAMN05216207_105211"/>
<dbReference type="AlphaFoldDB" id="A0A1I5GWT5"/>
<accession>A0A1I5GWT5</accession>
<dbReference type="RefSeq" id="WP_093354536.1">
    <property type="nucleotide sequence ID" value="NZ_FOUY01000052.1"/>
</dbReference>
<evidence type="ECO:0000313" key="2">
    <source>
        <dbReference type="Proteomes" id="UP000199614"/>
    </source>
</evidence>
<dbReference type="Proteomes" id="UP000199614">
    <property type="component" value="Unassembled WGS sequence"/>
</dbReference>
<reference evidence="1 2" key="1">
    <citation type="submission" date="2016-10" db="EMBL/GenBank/DDBJ databases">
        <authorList>
            <person name="de Groot N.N."/>
        </authorList>
    </citation>
    <scope>NUCLEOTIDE SEQUENCE [LARGE SCALE GENOMIC DNA]</scope>
    <source>
        <strain evidence="1 2">CGMCC 4.1877</strain>
    </source>
</reference>
<sequence>MVATGARARSYATLVSVARDRLCELGLRPPLTVGALCTALGGERNTVIEVVATEELPIGAASGITGSQDHVEIVLYEARTTADHQQLIILHEFAHMLLQHPPSTVLHSASGFGFTEIDASAVALALGKPLNAESAPVTMRQPRRWWSRRPADASGSTASLSPSVYARVCEEEAEILATIMLNWLSSTPSEADGAGADPILERLTDALGHRWSPR</sequence>
<dbReference type="EMBL" id="FOUY01000052">
    <property type="protein sequence ID" value="SFO40419.1"/>
    <property type="molecule type" value="Genomic_DNA"/>
</dbReference>
<dbReference type="OrthoDB" id="4144896at2"/>
<gene>
    <name evidence="1" type="ORF">SAMN05216207_105211</name>
</gene>
<protein>
    <recommendedName>
        <fullName evidence="3">IrrE N-terminal-like domain-containing protein</fullName>
    </recommendedName>
</protein>
<organism evidence="1 2">
    <name type="scientific">Pseudonocardia ammonioxydans</name>
    <dbReference type="NCBI Taxonomy" id="260086"/>
    <lineage>
        <taxon>Bacteria</taxon>
        <taxon>Bacillati</taxon>
        <taxon>Actinomycetota</taxon>
        <taxon>Actinomycetes</taxon>
        <taxon>Pseudonocardiales</taxon>
        <taxon>Pseudonocardiaceae</taxon>
        <taxon>Pseudonocardia</taxon>
    </lineage>
</organism>